<dbReference type="InterPro" id="IPR048061">
    <property type="entry name" value="GmtX-like"/>
</dbReference>
<dbReference type="NCBIfam" id="NF040692">
    <property type="entry name" value="recomb_assoc"/>
    <property type="match status" value="1"/>
</dbReference>
<evidence type="ECO:0000313" key="1">
    <source>
        <dbReference type="EMBL" id="MBC3476686.1"/>
    </source>
</evidence>
<comment type="caution">
    <text evidence="1">The sequence shown here is derived from an EMBL/GenBank/DDBJ whole genome shotgun (WGS) entry which is preliminary data.</text>
</comment>
<dbReference type="Proteomes" id="UP000628086">
    <property type="component" value="Unassembled WGS sequence"/>
</dbReference>
<keyword evidence="2" id="KW-1185">Reference proteome</keyword>
<protein>
    <submittedName>
        <fullName evidence="1">Uncharacterized protein</fullName>
    </submittedName>
</protein>
<organism evidence="1 2">
    <name type="scientific">Pseudomonas taiwanensis</name>
    <dbReference type="NCBI Taxonomy" id="470150"/>
    <lineage>
        <taxon>Bacteria</taxon>
        <taxon>Pseudomonadati</taxon>
        <taxon>Pseudomonadota</taxon>
        <taxon>Gammaproteobacteria</taxon>
        <taxon>Pseudomonadales</taxon>
        <taxon>Pseudomonadaceae</taxon>
        <taxon>Pseudomonas</taxon>
    </lineage>
</organism>
<evidence type="ECO:0000313" key="2">
    <source>
        <dbReference type="Proteomes" id="UP000628086"/>
    </source>
</evidence>
<dbReference type="RefSeq" id="WP_186598776.1">
    <property type="nucleotide sequence ID" value="NZ_JABWRS010000009.1"/>
</dbReference>
<proteinExistence type="predicted"/>
<reference evidence="1 2" key="1">
    <citation type="journal article" date="2020" name="Microorganisms">
        <title>Reliable Identification of Environmental Pseudomonas Isolates Using the rpoD Gene.</title>
        <authorList>
            <consortium name="The Broad Institute Genome Sequencing Platform"/>
            <person name="Girard L."/>
            <person name="Lood C."/>
            <person name="Rokni-Zadeh H."/>
            <person name="van Noort V."/>
            <person name="Lavigne R."/>
            <person name="De Mot R."/>
        </authorList>
    </citation>
    <scope>NUCLEOTIDE SEQUENCE [LARGE SCALE GENOMIC DNA]</scope>
    <source>
        <strain evidence="1 2">RW7P2</strain>
    </source>
</reference>
<dbReference type="EMBL" id="JABWRS010000009">
    <property type="protein sequence ID" value="MBC3476686.1"/>
    <property type="molecule type" value="Genomic_DNA"/>
</dbReference>
<accession>A0ABR6V898</accession>
<gene>
    <name evidence="1" type="ORF">HU747_13895</name>
</gene>
<sequence>MTPSETLERLKQNCSLKKQRTLDAVFKVCSELLENEEKNFSFSTIARLGIDCGVPNAQSMRNSSGQVYRVLIQAFKEASGPAQRVRATSDWIDTIKDTKVRFLARAQEAENHRLRSLLREITPPNLEIRVDDRTPFSVENKLTEIERRALLYLISEEFRLQWSYTLGKHGDLIDKNGVKVFRPGTFDAIEKALKAL</sequence>
<name>A0ABR6V898_9PSED</name>